<feature type="compositionally biased region" description="Basic and acidic residues" evidence="1">
    <location>
        <begin position="1"/>
        <end position="17"/>
    </location>
</feature>
<dbReference type="Proteomes" id="UP000595437">
    <property type="component" value="Chromosome 19"/>
</dbReference>
<dbReference type="EMBL" id="CP045908">
    <property type="protein sequence ID" value="QQP32908.1"/>
    <property type="molecule type" value="Genomic_DNA"/>
</dbReference>
<protein>
    <submittedName>
        <fullName evidence="2">Uncharacterized protein</fullName>
    </submittedName>
</protein>
<name>A0A7T8GMB8_CALRO</name>
<keyword evidence="3" id="KW-1185">Reference proteome</keyword>
<sequence>MGQEIRTQKEATNERQVKNNAVQVKPAQTKEDLRDKKRRNSSIQKTSRSSKPNRKFLYASIAKETNEIVIVRKNGDHISFVEWEKLIQILGTDYVSRV</sequence>
<evidence type="ECO:0000313" key="3">
    <source>
        <dbReference type="Proteomes" id="UP000595437"/>
    </source>
</evidence>
<feature type="compositionally biased region" description="Polar residues" evidence="1">
    <location>
        <begin position="41"/>
        <end position="50"/>
    </location>
</feature>
<organism evidence="2 3">
    <name type="scientific">Caligus rogercresseyi</name>
    <name type="common">Sea louse</name>
    <dbReference type="NCBI Taxonomy" id="217165"/>
    <lineage>
        <taxon>Eukaryota</taxon>
        <taxon>Metazoa</taxon>
        <taxon>Ecdysozoa</taxon>
        <taxon>Arthropoda</taxon>
        <taxon>Crustacea</taxon>
        <taxon>Multicrustacea</taxon>
        <taxon>Hexanauplia</taxon>
        <taxon>Copepoda</taxon>
        <taxon>Siphonostomatoida</taxon>
        <taxon>Caligidae</taxon>
        <taxon>Caligus</taxon>
    </lineage>
</organism>
<reference evidence="3" key="1">
    <citation type="submission" date="2021-01" db="EMBL/GenBank/DDBJ databases">
        <title>Caligus Genome Assembly.</title>
        <authorList>
            <person name="Gallardo-Escarate C."/>
        </authorList>
    </citation>
    <scope>NUCLEOTIDE SEQUENCE [LARGE SCALE GENOMIC DNA]</scope>
</reference>
<accession>A0A7T8GMB8</accession>
<gene>
    <name evidence="2" type="ORF">FKW44_024098</name>
</gene>
<feature type="region of interest" description="Disordered" evidence="1">
    <location>
        <begin position="1"/>
        <end position="54"/>
    </location>
</feature>
<evidence type="ECO:0000256" key="1">
    <source>
        <dbReference type="SAM" id="MobiDB-lite"/>
    </source>
</evidence>
<dbReference type="AlphaFoldDB" id="A0A7T8GMB8"/>
<proteinExistence type="predicted"/>
<evidence type="ECO:0000313" key="2">
    <source>
        <dbReference type="EMBL" id="QQP32908.1"/>
    </source>
</evidence>